<dbReference type="Pfam" id="PF00005">
    <property type="entry name" value="ABC_tran"/>
    <property type="match status" value="2"/>
</dbReference>
<dbReference type="SMART" id="SM00382">
    <property type="entry name" value="AAA"/>
    <property type="match status" value="2"/>
</dbReference>
<evidence type="ECO:0000256" key="5">
    <source>
        <dbReference type="ARBA" id="ARBA00022737"/>
    </source>
</evidence>
<accession>A0A1Y2CAQ4</accession>
<dbReference type="SUPFAM" id="SSF90123">
    <property type="entry name" value="ABC transporter transmembrane region"/>
    <property type="match status" value="2"/>
</dbReference>
<dbReference type="InterPro" id="IPR017871">
    <property type="entry name" value="ABC_transporter-like_CS"/>
</dbReference>
<dbReference type="Pfam" id="PF00664">
    <property type="entry name" value="ABC_membrane"/>
    <property type="match status" value="2"/>
</dbReference>
<feature type="transmembrane region" description="Helical" evidence="10">
    <location>
        <begin position="271"/>
        <end position="291"/>
    </location>
</feature>
<dbReference type="PROSITE" id="PS50929">
    <property type="entry name" value="ABC_TM1F"/>
    <property type="match status" value="2"/>
</dbReference>
<evidence type="ECO:0000256" key="3">
    <source>
        <dbReference type="ARBA" id="ARBA00022448"/>
    </source>
</evidence>
<evidence type="ECO:0000256" key="1">
    <source>
        <dbReference type="ARBA" id="ARBA00004141"/>
    </source>
</evidence>
<evidence type="ECO:0000256" key="10">
    <source>
        <dbReference type="SAM" id="Phobius"/>
    </source>
</evidence>
<feature type="domain" description="ABC transporter" evidence="11">
    <location>
        <begin position="1078"/>
        <end position="1293"/>
    </location>
</feature>
<keyword evidence="13" id="KW-0378">Hydrolase</keyword>
<keyword evidence="7" id="KW-0067">ATP-binding</keyword>
<dbReference type="InterPro" id="IPR036640">
    <property type="entry name" value="ABC1_TM_sf"/>
</dbReference>
<evidence type="ECO:0000256" key="7">
    <source>
        <dbReference type="ARBA" id="ARBA00022840"/>
    </source>
</evidence>
<feature type="transmembrane region" description="Helical" evidence="10">
    <location>
        <begin position="1015"/>
        <end position="1032"/>
    </location>
</feature>
<comment type="subcellular location">
    <subcellularLocation>
        <location evidence="1">Membrane</location>
        <topology evidence="1">Multi-pass membrane protein</topology>
    </subcellularLocation>
</comment>
<evidence type="ECO:0000259" key="12">
    <source>
        <dbReference type="PROSITE" id="PS50929"/>
    </source>
</evidence>
<dbReference type="FunFam" id="3.40.50.300:FF:000610">
    <property type="entry name" value="Multidrug resistance-associated ABC transporter"/>
    <property type="match status" value="1"/>
</dbReference>
<evidence type="ECO:0000256" key="8">
    <source>
        <dbReference type="ARBA" id="ARBA00022989"/>
    </source>
</evidence>
<dbReference type="SUPFAM" id="SSF52540">
    <property type="entry name" value="P-loop containing nucleoside triphosphate hydrolases"/>
    <property type="match status" value="2"/>
</dbReference>
<dbReference type="Gene3D" id="1.20.1560.10">
    <property type="entry name" value="ABC transporter type 1, transmembrane domain"/>
    <property type="match status" value="2"/>
</dbReference>
<dbReference type="PANTHER" id="PTHR24223:SF456">
    <property type="entry name" value="MULTIDRUG RESISTANCE-ASSOCIATED PROTEIN LETHAL(2)03659"/>
    <property type="match status" value="1"/>
</dbReference>
<dbReference type="InterPro" id="IPR050173">
    <property type="entry name" value="ABC_transporter_C-like"/>
</dbReference>
<feature type="transmembrane region" description="Helical" evidence="10">
    <location>
        <begin position="991"/>
        <end position="1009"/>
    </location>
</feature>
<keyword evidence="14" id="KW-1185">Reference proteome</keyword>
<gene>
    <name evidence="13" type="ORF">BCR33DRAFT_758093</name>
</gene>
<proteinExistence type="inferred from homology"/>
<keyword evidence="6" id="KW-0547">Nucleotide-binding</keyword>
<dbReference type="GO" id="GO:0140359">
    <property type="term" value="F:ABC-type transporter activity"/>
    <property type="evidence" value="ECO:0007669"/>
    <property type="project" value="InterPro"/>
</dbReference>
<keyword evidence="3" id="KW-0813">Transport</keyword>
<dbReference type="CDD" id="cd03250">
    <property type="entry name" value="ABCC_MRP_domain1"/>
    <property type="match status" value="1"/>
</dbReference>
<feature type="transmembrane region" description="Helical" evidence="10">
    <location>
        <begin position="800"/>
        <end position="824"/>
    </location>
</feature>
<evidence type="ECO:0000256" key="6">
    <source>
        <dbReference type="ARBA" id="ARBA00022741"/>
    </source>
</evidence>
<feature type="domain" description="ABC transmembrane type-1" evidence="12">
    <location>
        <begin position="766"/>
        <end position="1038"/>
    </location>
</feature>
<dbReference type="CDD" id="cd03244">
    <property type="entry name" value="ABCC_MRP_domain2"/>
    <property type="match status" value="1"/>
</dbReference>
<feature type="transmembrane region" description="Helical" evidence="10">
    <location>
        <begin position="247"/>
        <end position="265"/>
    </location>
</feature>
<dbReference type="FunFam" id="3.40.50.300:FF:000997">
    <property type="entry name" value="Multidrug resistance-associated protein 1"/>
    <property type="match status" value="1"/>
</dbReference>
<dbReference type="OrthoDB" id="6500128at2759"/>
<sequence>MSSEATNWQVADLAQEKADVPHFVESDVQSPEDARWYHFIFVTWLTPFIKKAAKTPLQFEDLFTLHPDFHSKNATQRIMDGISRYIDESKLPIENDDGGEVGKDGKPKLTAKENQMKWAIMKGIVYAERRRIFISSSLHAVHMASEIVAPIFLSGLLNSPYHSSQAYWNVLGLFLCQLSQALAWNNSQYASQGASISVKAALIAMIYKKAFRLGTKGRMKYPTGVIMNLIASDCDLIAEMIQYLSDVFVVPLEILALSILIIVFAGPAGAAGLAFLVVCMAGAMWISTFAIKYERNALAFTDERVKVIGEVINGIKIVKFFGWESSFIERLKKIRDNELKQHLSLRMISASFSAIMNVLPPFVNVITFSVYRGLGNTVDAATVFSTLSIINLIKLPIAIAPIWAQMIYTLLVSTERLGKFLSMEEMEDEPLMIEYSSNTIADENLSNENAIVLKNTTFQWAGVLNPAAEEKDVGDGESIELGVLDLNAAFKLKNIDLTIKRGSLTVVVGKVGSGKSSFLQALIGDMIQLDGKASINGKIGYSPQSAWLQNTTLRSNILFGAGFDETRYNQVIQCCSLAKDLLLFSHGDMSEIGEKGVTLSGGQAARVNLARAVYSDADIILLDDPLAAVDSHVGRHILEECILGYCRDKTVILVTHQLHIAHHADHIIVLDNGVISEQGTYDELMAGGAGFNSLMQEHGRKPTDDENDESDAVDKNSKALVVGDVLREDDKKGDDLMEDEERITGGVSLKYYLFYFRSTGSLAYIAFLLGVLVLWQAVSVFGNFWFTFWVSYEYGPSDSFYMVGLAVIAVVQSLLIVFTTIAFARACIHAGRNLHNSALDSVLRVPMLFFETNPSGRIISRFSKDFSQTDRMLPHLFQDTTEMILNILGILCMIVYASPYMLIVIALIIPVYLYILKLYRSCKRETKRVESLSRSPLYSHISETFAGISTIRAFGTTNTFIQQEEALQDLANRPTYIINCIDVWVSTRAETFVAVLIGMMALLGVVLAIDKALLGLALSYCLTMMLSLNFGMRNIADVEARMNSVERLYHYISDLMPEGKPDAITLPAEKVWPSEGAIKFKNLSIKYRPELEPVLHDLTVDIPAGSKVGVVGRTGAGKSTIISAIFRLVEFHEGTIEVDGVDISSLDLTELRSHLAIIPQAPILFDGTIRSNLDPFGNHTDEELWTVLDRCSLKDFVSALGTKLDAPVAEGGSNLSLGQRQLLCLGRAMLVKSKILLIDEATASVDLETDMYIQKVLREEFSDCTILCIAHRLNTLMDYDKILVLESGKLMEVR</sequence>
<protein>
    <submittedName>
        <fullName evidence="13">p-loop containing nucleoside triphosphate hydrolase protein</fullName>
    </submittedName>
</protein>
<feature type="transmembrane region" description="Helical" evidence="10">
    <location>
        <begin position="343"/>
        <end position="363"/>
    </location>
</feature>
<feature type="transmembrane region" description="Helical" evidence="10">
    <location>
        <begin position="762"/>
        <end position="788"/>
    </location>
</feature>
<evidence type="ECO:0000313" key="13">
    <source>
        <dbReference type="EMBL" id="ORY43967.1"/>
    </source>
</evidence>
<dbReference type="FunFam" id="1.20.1560.10:FF:000010">
    <property type="entry name" value="Multidrug resistance-associated ABC transporter"/>
    <property type="match status" value="1"/>
</dbReference>
<keyword evidence="9 10" id="KW-0472">Membrane</keyword>
<dbReference type="InterPro" id="IPR003593">
    <property type="entry name" value="AAA+_ATPase"/>
</dbReference>
<dbReference type="InterPro" id="IPR044746">
    <property type="entry name" value="ABCC_6TM_D1"/>
</dbReference>
<organism evidence="13 14">
    <name type="scientific">Rhizoclosmatium globosum</name>
    <dbReference type="NCBI Taxonomy" id="329046"/>
    <lineage>
        <taxon>Eukaryota</taxon>
        <taxon>Fungi</taxon>
        <taxon>Fungi incertae sedis</taxon>
        <taxon>Chytridiomycota</taxon>
        <taxon>Chytridiomycota incertae sedis</taxon>
        <taxon>Chytridiomycetes</taxon>
        <taxon>Chytridiales</taxon>
        <taxon>Chytriomycetaceae</taxon>
        <taxon>Rhizoclosmatium</taxon>
    </lineage>
</organism>
<dbReference type="InterPro" id="IPR027417">
    <property type="entry name" value="P-loop_NTPase"/>
</dbReference>
<dbReference type="EMBL" id="MCGO01000023">
    <property type="protein sequence ID" value="ORY43967.1"/>
    <property type="molecule type" value="Genomic_DNA"/>
</dbReference>
<feature type="domain" description="ABC transmembrane type-1" evidence="12">
    <location>
        <begin position="140"/>
        <end position="409"/>
    </location>
</feature>
<keyword evidence="5" id="KW-0677">Repeat</keyword>
<dbReference type="STRING" id="329046.A0A1Y2CAQ4"/>
<dbReference type="CDD" id="cd18580">
    <property type="entry name" value="ABC_6TM_ABCC_D2"/>
    <property type="match status" value="1"/>
</dbReference>
<keyword evidence="4 10" id="KW-0812">Transmembrane</keyword>
<evidence type="ECO:0000313" key="14">
    <source>
        <dbReference type="Proteomes" id="UP000193642"/>
    </source>
</evidence>
<evidence type="ECO:0000256" key="4">
    <source>
        <dbReference type="ARBA" id="ARBA00022692"/>
    </source>
</evidence>
<dbReference type="CDD" id="cd18579">
    <property type="entry name" value="ABC_6TM_ABCC_D1"/>
    <property type="match status" value="1"/>
</dbReference>
<dbReference type="InterPro" id="IPR003439">
    <property type="entry name" value="ABC_transporter-like_ATP-bd"/>
</dbReference>
<keyword evidence="8 10" id="KW-1133">Transmembrane helix</keyword>
<dbReference type="InterPro" id="IPR044726">
    <property type="entry name" value="ABCC_6TM_D2"/>
</dbReference>
<name>A0A1Y2CAQ4_9FUNG</name>
<feature type="domain" description="ABC transporter" evidence="11">
    <location>
        <begin position="468"/>
        <end position="697"/>
    </location>
</feature>
<dbReference type="PANTHER" id="PTHR24223">
    <property type="entry name" value="ATP-BINDING CASSETTE SUB-FAMILY C"/>
    <property type="match status" value="1"/>
</dbReference>
<comment type="similarity">
    <text evidence="2">Belongs to the ABC transporter superfamily. ABCC family. Conjugate transporter (TC 3.A.1.208) subfamily.</text>
</comment>
<dbReference type="PROSITE" id="PS50893">
    <property type="entry name" value="ABC_TRANSPORTER_2"/>
    <property type="match status" value="2"/>
</dbReference>
<dbReference type="Proteomes" id="UP000193642">
    <property type="component" value="Unassembled WGS sequence"/>
</dbReference>
<evidence type="ECO:0000256" key="9">
    <source>
        <dbReference type="ARBA" id="ARBA00023136"/>
    </source>
</evidence>
<evidence type="ECO:0000256" key="2">
    <source>
        <dbReference type="ARBA" id="ARBA00009726"/>
    </source>
</evidence>
<comment type="caution">
    <text evidence="13">The sequence shown here is derived from an EMBL/GenBank/DDBJ whole genome shotgun (WGS) entry which is preliminary data.</text>
</comment>
<dbReference type="PROSITE" id="PS00211">
    <property type="entry name" value="ABC_TRANSPORTER_1"/>
    <property type="match status" value="2"/>
</dbReference>
<dbReference type="Gene3D" id="3.40.50.300">
    <property type="entry name" value="P-loop containing nucleotide triphosphate hydrolases"/>
    <property type="match status" value="2"/>
</dbReference>
<dbReference type="GO" id="GO:0016020">
    <property type="term" value="C:membrane"/>
    <property type="evidence" value="ECO:0007669"/>
    <property type="project" value="UniProtKB-SubCell"/>
</dbReference>
<dbReference type="GO" id="GO:0005524">
    <property type="term" value="F:ATP binding"/>
    <property type="evidence" value="ECO:0007669"/>
    <property type="project" value="UniProtKB-KW"/>
</dbReference>
<feature type="transmembrane region" description="Helical" evidence="10">
    <location>
        <begin position="383"/>
        <end position="411"/>
    </location>
</feature>
<dbReference type="InterPro" id="IPR011527">
    <property type="entry name" value="ABC1_TM_dom"/>
</dbReference>
<evidence type="ECO:0000259" key="11">
    <source>
        <dbReference type="PROSITE" id="PS50893"/>
    </source>
</evidence>
<dbReference type="GO" id="GO:0016887">
    <property type="term" value="F:ATP hydrolysis activity"/>
    <property type="evidence" value="ECO:0007669"/>
    <property type="project" value="InterPro"/>
</dbReference>
<reference evidence="13 14" key="1">
    <citation type="submission" date="2016-07" db="EMBL/GenBank/DDBJ databases">
        <title>Pervasive Adenine N6-methylation of Active Genes in Fungi.</title>
        <authorList>
            <consortium name="DOE Joint Genome Institute"/>
            <person name="Mondo S.J."/>
            <person name="Dannebaum R.O."/>
            <person name="Kuo R.C."/>
            <person name="Labutti K."/>
            <person name="Haridas S."/>
            <person name="Kuo A."/>
            <person name="Salamov A."/>
            <person name="Ahrendt S.R."/>
            <person name="Lipzen A."/>
            <person name="Sullivan W."/>
            <person name="Andreopoulos W.B."/>
            <person name="Clum A."/>
            <person name="Lindquist E."/>
            <person name="Daum C."/>
            <person name="Ramamoorthy G.K."/>
            <person name="Gryganskyi A."/>
            <person name="Culley D."/>
            <person name="Magnuson J.K."/>
            <person name="James T.Y."/>
            <person name="O'Malley M.A."/>
            <person name="Stajich J.E."/>
            <person name="Spatafora J.W."/>
            <person name="Visel A."/>
            <person name="Grigoriev I.V."/>
        </authorList>
    </citation>
    <scope>NUCLEOTIDE SEQUENCE [LARGE SCALE GENOMIC DNA]</scope>
    <source>
        <strain evidence="13 14">JEL800</strain>
    </source>
</reference>